<protein>
    <recommendedName>
        <fullName evidence="9">RING-type domain-containing protein</fullName>
    </recommendedName>
</protein>
<dbReference type="EMBL" id="HACM01011370">
    <property type="protein sequence ID" value="CRZ11812.1"/>
    <property type="molecule type" value="Transcribed_RNA"/>
</dbReference>
<dbReference type="GO" id="GO:0006511">
    <property type="term" value="P:ubiquitin-dependent protein catabolic process"/>
    <property type="evidence" value="ECO:0007669"/>
    <property type="project" value="TreeGrafter"/>
</dbReference>
<dbReference type="PANTHER" id="PTHR21319:SF0">
    <property type="entry name" value="AND RING FINGER DOMAIN PROTEIN, PUTATIVE (AFU_ORTHOLOGUE AFUA_1G08900)-RELATED"/>
    <property type="match status" value="1"/>
</dbReference>
<sequence length="335" mass="38530">MHDMCCHDEIGDAEEDQGLRTSIREILTHMSLSPQEKNQRVQSLLRQSNGMPAVVNDTTIRVPSELVVPQCKTYHNEAESILGCEHYARQVRIVAPCCNQVFTCRLCHDEQTDHAINRHEIETMVCLHCHTAMPVGPSCSNSQCHMFEKPLAHYFCGECKFFDDDPEKDIYHCRYCGLCRRGQGLEVDFRHCQACNACISIHVFDTHTCIERSLESNCPICHEFMFTSVDPVIFMKCGHAMHGDCFKRYTATNYTCPVCLKSIIDTRDHFEMFSAYVESMEIPEEYQGMRAKILCNDCLARTESDFHFYYHKCCECQSFNTNVISKWHATPEPAS</sequence>
<evidence type="ECO:0000313" key="8">
    <source>
        <dbReference type="EMBL" id="CRZ11812.1"/>
    </source>
</evidence>
<dbReference type="Gene3D" id="3.30.40.10">
    <property type="entry name" value="Zinc/RING finger domain, C3HC4 (zinc finger)"/>
    <property type="match status" value="1"/>
</dbReference>
<dbReference type="CDD" id="cd16464">
    <property type="entry name" value="RING-H2_Pirh2-like"/>
    <property type="match status" value="1"/>
</dbReference>
<dbReference type="SUPFAM" id="SSF161245">
    <property type="entry name" value="Zinc hairpin stack"/>
    <property type="match status" value="1"/>
</dbReference>
<dbReference type="AlphaFoldDB" id="A0A0H5RE46"/>
<dbReference type="InterPro" id="IPR037275">
    <property type="entry name" value="Znf_CTCHY_sf"/>
</dbReference>
<reference evidence="8" key="1">
    <citation type="submission" date="2015-04" db="EMBL/GenBank/DDBJ databases">
        <title>The genome sequence of the plant pathogenic Rhizarian Plasmodiophora brassicae reveals insights in its biotrophic life cycle and the origin of chitin synthesis.</title>
        <authorList>
            <person name="Schwelm A."/>
            <person name="Fogelqvist J."/>
            <person name="Knaust A."/>
            <person name="Julke S."/>
            <person name="Lilja T."/>
            <person name="Dhandapani V."/>
            <person name="Bonilla-Rosso G."/>
            <person name="Karlsson M."/>
            <person name="Shevchenko A."/>
            <person name="Choi S.R."/>
            <person name="Kim H.G."/>
            <person name="Park J.Y."/>
            <person name="Lim Y.P."/>
            <person name="Ludwig-Muller J."/>
            <person name="Dixelius C."/>
        </authorList>
    </citation>
    <scope>NUCLEOTIDE SEQUENCE</scope>
    <source>
        <tissue evidence="8">Potato root galls</tissue>
    </source>
</reference>
<evidence type="ECO:0000259" key="7">
    <source>
        <dbReference type="PROSITE" id="PS51270"/>
    </source>
</evidence>
<evidence type="ECO:0000256" key="2">
    <source>
        <dbReference type="ARBA" id="ARBA00022771"/>
    </source>
</evidence>
<dbReference type="InterPro" id="IPR001841">
    <property type="entry name" value="Znf_RING"/>
</dbReference>
<dbReference type="FunFam" id="3.30.40.10:FF:000208">
    <property type="entry name" value="Zinc finger protein-related isoform 1"/>
    <property type="match status" value="1"/>
</dbReference>
<dbReference type="PROSITE" id="PS51266">
    <property type="entry name" value="ZF_CHY"/>
    <property type="match status" value="1"/>
</dbReference>
<keyword evidence="1" id="KW-0479">Metal-binding</keyword>
<dbReference type="PROSITE" id="PS50089">
    <property type="entry name" value="ZF_RING_2"/>
    <property type="match status" value="1"/>
</dbReference>
<feature type="domain" description="RING-type" evidence="5">
    <location>
        <begin position="218"/>
        <end position="259"/>
    </location>
</feature>
<dbReference type="GO" id="GO:0061630">
    <property type="term" value="F:ubiquitin protein ligase activity"/>
    <property type="evidence" value="ECO:0007669"/>
    <property type="project" value="TreeGrafter"/>
</dbReference>
<dbReference type="SUPFAM" id="SSF161219">
    <property type="entry name" value="CHY zinc finger-like"/>
    <property type="match status" value="1"/>
</dbReference>
<evidence type="ECO:0000256" key="4">
    <source>
        <dbReference type="PROSITE-ProRule" id="PRU00601"/>
    </source>
</evidence>
<dbReference type="GO" id="GO:0016567">
    <property type="term" value="P:protein ubiquitination"/>
    <property type="evidence" value="ECO:0007669"/>
    <property type="project" value="TreeGrafter"/>
</dbReference>
<dbReference type="PROSITE" id="PS51270">
    <property type="entry name" value="ZF_CTCHY"/>
    <property type="match status" value="1"/>
</dbReference>
<dbReference type="InterPro" id="IPR008913">
    <property type="entry name" value="Znf_CHY"/>
</dbReference>
<feature type="domain" description="CHY-type" evidence="6">
    <location>
        <begin position="77"/>
        <end position="146"/>
    </location>
</feature>
<dbReference type="SUPFAM" id="SSF57850">
    <property type="entry name" value="RING/U-box"/>
    <property type="match status" value="1"/>
</dbReference>
<proteinExistence type="predicted"/>
<evidence type="ECO:0000256" key="3">
    <source>
        <dbReference type="ARBA" id="ARBA00022833"/>
    </source>
</evidence>
<dbReference type="Pfam" id="PF13639">
    <property type="entry name" value="zf-RING_2"/>
    <property type="match status" value="1"/>
</dbReference>
<dbReference type="PANTHER" id="PTHR21319">
    <property type="entry name" value="RING FINGER AND CHY ZINC FINGER DOMAIN-CONTAINING PROTEIN 1"/>
    <property type="match status" value="1"/>
</dbReference>
<dbReference type="GO" id="GO:0008270">
    <property type="term" value="F:zinc ion binding"/>
    <property type="evidence" value="ECO:0007669"/>
    <property type="project" value="UniProtKB-KW"/>
</dbReference>
<keyword evidence="2 4" id="KW-0863">Zinc-finger</keyword>
<dbReference type="Gene3D" id="2.20.28.10">
    <property type="match status" value="1"/>
</dbReference>
<dbReference type="InterPro" id="IPR013083">
    <property type="entry name" value="Znf_RING/FYVE/PHD"/>
</dbReference>
<dbReference type="Pfam" id="PF05495">
    <property type="entry name" value="zf-CHY"/>
    <property type="match status" value="1"/>
</dbReference>
<dbReference type="SMART" id="SM00184">
    <property type="entry name" value="RING"/>
    <property type="match status" value="1"/>
</dbReference>
<evidence type="ECO:0000259" key="6">
    <source>
        <dbReference type="PROSITE" id="PS51266"/>
    </source>
</evidence>
<name>A0A0H5RE46_9EUKA</name>
<evidence type="ECO:0000259" key="5">
    <source>
        <dbReference type="PROSITE" id="PS50089"/>
    </source>
</evidence>
<dbReference type="InterPro" id="IPR037274">
    <property type="entry name" value="Znf_CHY_sf"/>
</dbReference>
<feature type="domain" description="CTCHY-type" evidence="7">
    <location>
        <begin position="151"/>
        <end position="217"/>
    </location>
</feature>
<dbReference type="InterPro" id="IPR017921">
    <property type="entry name" value="Znf_CTCHY"/>
</dbReference>
<dbReference type="GO" id="GO:0005634">
    <property type="term" value="C:nucleus"/>
    <property type="evidence" value="ECO:0007669"/>
    <property type="project" value="TreeGrafter"/>
</dbReference>
<dbReference type="InterPro" id="IPR039512">
    <property type="entry name" value="RCHY1_zinc-ribbon"/>
</dbReference>
<dbReference type="Pfam" id="PF14599">
    <property type="entry name" value="zinc_ribbon_6"/>
    <property type="match status" value="1"/>
</dbReference>
<evidence type="ECO:0008006" key="9">
    <source>
        <dbReference type="Google" id="ProtNLM"/>
    </source>
</evidence>
<evidence type="ECO:0000256" key="1">
    <source>
        <dbReference type="ARBA" id="ARBA00022723"/>
    </source>
</evidence>
<organism evidence="8">
    <name type="scientific">Spongospora subterranea</name>
    <dbReference type="NCBI Taxonomy" id="70186"/>
    <lineage>
        <taxon>Eukaryota</taxon>
        <taxon>Sar</taxon>
        <taxon>Rhizaria</taxon>
        <taxon>Endomyxa</taxon>
        <taxon>Phytomyxea</taxon>
        <taxon>Plasmodiophorida</taxon>
        <taxon>Plasmodiophoridae</taxon>
        <taxon>Spongospora</taxon>
    </lineage>
</organism>
<accession>A0A0H5RE46</accession>
<keyword evidence="3" id="KW-0862">Zinc</keyword>